<dbReference type="GO" id="GO:0017111">
    <property type="term" value="F:ribonucleoside triphosphate phosphatase activity"/>
    <property type="evidence" value="ECO:0007669"/>
    <property type="project" value="InterPro"/>
</dbReference>
<dbReference type="GO" id="GO:0036222">
    <property type="term" value="F:XTP diphosphatase activity"/>
    <property type="evidence" value="ECO:0007669"/>
    <property type="project" value="UniProtKB-UniRule"/>
</dbReference>
<dbReference type="Proteomes" id="UP000254082">
    <property type="component" value="Unassembled WGS sequence"/>
</dbReference>
<dbReference type="EC" id="3.6.1.66" evidence="10"/>
<keyword evidence="7 10" id="KW-0546">Nucleotide metabolism</keyword>
<evidence type="ECO:0000256" key="2">
    <source>
        <dbReference type="ARBA" id="ARBA00011738"/>
    </source>
</evidence>
<dbReference type="InterPro" id="IPR002637">
    <property type="entry name" value="RdgB/HAM1"/>
</dbReference>
<dbReference type="OrthoDB" id="9807456at2"/>
<feature type="binding site" evidence="10">
    <location>
        <position position="162"/>
    </location>
    <ligand>
        <name>Mg(2+)</name>
        <dbReference type="ChEBI" id="CHEBI:18420"/>
    </ligand>
</feature>
<evidence type="ECO:0000256" key="9">
    <source>
        <dbReference type="ARBA" id="ARBA00052017"/>
    </source>
</evidence>
<dbReference type="GO" id="GO:0009146">
    <property type="term" value="P:purine nucleoside triphosphate catabolic process"/>
    <property type="evidence" value="ECO:0007669"/>
    <property type="project" value="UniProtKB-UniRule"/>
</dbReference>
<comment type="cofactor">
    <cofactor evidence="10">
        <name>Mg(2+)</name>
        <dbReference type="ChEBI" id="CHEBI:18420"/>
    </cofactor>
    <text evidence="10">Binds 1 Mg(2+) ion per subunit.</text>
</comment>
<evidence type="ECO:0000313" key="12">
    <source>
        <dbReference type="EMBL" id="SUN37079.1"/>
    </source>
</evidence>
<dbReference type="NCBIfam" id="TIGR00042">
    <property type="entry name" value="RdgB/HAM1 family non-canonical purine NTP pyrophosphatase"/>
    <property type="match status" value="1"/>
</dbReference>
<feature type="binding site" evidence="10">
    <location>
        <position position="192"/>
    </location>
    <ligand>
        <name>substrate</name>
    </ligand>
</feature>
<dbReference type="Gene3D" id="3.90.950.10">
    <property type="match status" value="1"/>
</dbReference>
<dbReference type="EMBL" id="UHFA01000002">
    <property type="protein sequence ID" value="SUN37079.1"/>
    <property type="molecule type" value="Genomic_DNA"/>
</dbReference>
<evidence type="ECO:0000256" key="5">
    <source>
        <dbReference type="ARBA" id="ARBA00022801"/>
    </source>
</evidence>
<evidence type="ECO:0000256" key="7">
    <source>
        <dbReference type="ARBA" id="ARBA00023080"/>
    </source>
</evidence>
<dbReference type="InterPro" id="IPR029001">
    <property type="entry name" value="ITPase-like_fam"/>
</dbReference>
<dbReference type="GO" id="GO:0035870">
    <property type="term" value="F:dITP diphosphatase activity"/>
    <property type="evidence" value="ECO:0007669"/>
    <property type="project" value="UniProtKB-UniRule"/>
</dbReference>
<organism evidence="12 13">
    <name type="scientific">Streptococcus downei MFe28</name>
    <dbReference type="NCBI Taxonomy" id="764290"/>
    <lineage>
        <taxon>Bacteria</taxon>
        <taxon>Bacillati</taxon>
        <taxon>Bacillota</taxon>
        <taxon>Bacilli</taxon>
        <taxon>Lactobacillales</taxon>
        <taxon>Streptococcaceae</taxon>
        <taxon>Streptococcus</taxon>
    </lineage>
</organism>
<dbReference type="NCBIfam" id="NF011397">
    <property type="entry name" value="PRK14822.1"/>
    <property type="match status" value="1"/>
</dbReference>
<dbReference type="SUPFAM" id="SSF52972">
    <property type="entry name" value="ITPase-like"/>
    <property type="match status" value="1"/>
</dbReference>
<dbReference type="GO" id="GO:0005829">
    <property type="term" value="C:cytosol"/>
    <property type="evidence" value="ECO:0007669"/>
    <property type="project" value="TreeGrafter"/>
</dbReference>
<feature type="binding site" evidence="10">
    <location>
        <position position="298"/>
    </location>
    <ligand>
        <name>substrate</name>
    </ligand>
</feature>
<gene>
    <name evidence="12" type="primary">rdgB</name>
    <name evidence="12" type="ORF">NCTC11391_01906</name>
</gene>
<dbReference type="InterPro" id="IPR020922">
    <property type="entry name" value="dITP/XTP_pyrophosphatase"/>
</dbReference>
<dbReference type="GO" id="GO:0046872">
    <property type="term" value="F:metal ion binding"/>
    <property type="evidence" value="ECO:0007669"/>
    <property type="project" value="UniProtKB-KW"/>
</dbReference>
<evidence type="ECO:0000313" key="13">
    <source>
        <dbReference type="Proteomes" id="UP000254082"/>
    </source>
</evidence>
<keyword evidence="4 10" id="KW-0547">Nucleotide-binding</keyword>
<evidence type="ECO:0000256" key="1">
    <source>
        <dbReference type="ARBA" id="ARBA00008023"/>
    </source>
</evidence>
<evidence type="ECO:0000256" key="6">
    <source>
        <dbReference type="ARBA" id="ARBA00022842"/>
    </source>
</evidence>
<comment type="subunit">
    <text evidence="2 10">Homodimer.</text>
</comment>
<feature type="binding site" evidence="10">
    <location>
        <begin position="129"/>
        <end position="134"/>
    </location>
    <ligand>
        <name>substrate</name>
    </ligand>
</feature>
<proteinExistence type="inferred from homology"/>
<dbReference type="Pfam" id="PF01725">
    <property type="entry name" value="Ham1p_like"/>
    <property type="match status" value="1"/>
</dbReference>
<dbReference type="PANTHER" id="PTHR11067:SF9">
    <property type="entry name" value="INOSINE TRIPHOSPHATE PYROPHOSPHATASE"/>
    <property type="match status" value="1"/>
</dbReference>
<reference evidence="12 13" key="1">
    <citation type="submission" date="2018-06" db="EMBL/GenBank/DDBJ databases">
        <authorList>
            <consortium name="Pathogen Informatics"/>
            <person name="Doyle S."/>
        </authorList>
    </citation>
    <scope>NUCLEOTIDE SEQUENCE [LARGE SCALE GENOMIC DNA]</scope>
    <source>
        <strain evidence="13">NCTC 11391</strain>
    </source>
</reference>
<dbReference type="FunFam" id="3.90.950.10:FF:000001">
    <property type="entry name" value="dITP/XTP pyrophosphatase"/>
    <property type="match status" value="1"/>
</dbReference>
<feature type="active site" description="Proton acceptor" evidence="10">
    <location>
        <position position="191"/>
    </location>
</feature>
<dbReference type="RefSeq" id="WP_002997322.1">
    <property type="nucleotide sequence ID" value="NZ_UHFA01000002.1"/>
</dbReference>
<dbReference type="CDD" id="cd00515">
    <property type="entry name" value="HAM1"/>
    <property type="match status" value="1"/>
</dbReference>
<comment type="function">
    <text evidence="10">Pyrophosphatase that catalyzes the hydrolysis of nucleoside triphosphates to their monophosphate derivatives, with a high preference for the non-canonical purine nucleotides XTP (xanthosine triphosphate), dITP (deoxyinosine triphosphate) and ITP. Seems to function as a house-cleaning enzyme that removes non-canonical purine nucleotides from the nucleotide pool, thus preventing their incorporation into DNA/RNA and avoiding chromosomal lesions.</text>
</comment>
<feature type="binding site" evidence="10">
    <location>
        <begin position="275"/>
        <end position="278"/>
    </location>
    <ligand>
        <name>substrate</name>
    </ligand>
</feature>
<dbReference type="PANTHER" id="PTHR11067">
    <property type="entry name" value="INOSINE TRIPHOSPHATE PYROPHOSPHATASE/HAM1 PROTEIN"/>
    <property type="match status" value="1"/>
</dbReference>
<dbReference type="HAMAP" id="MF_01405">
    <property type="entry name" value="Non_canon_purine_NTPase"/>
    <property type="match status" value="1"/>
</dbReference>
<keyword evidence="3 10" id="KW-0479">Metal-binding</keyword>
<evidence type="ECO:0000256" key="3">
    <source>
        <dbReference type="ARBA" id="ARBA00022723"/>
    </source>
</evidence>
<comment type="catalytic activity">
    <reaction evidence="9 10">
        <text>XTP + H2O = XMP + diphosphate + H(+)</text>
        <dbReference type="Rhea" id="RHEA:28610"/>
        <dbReference type="ChEBI" id="CHEBI:15377"/>
        <dbReference type="ChEBI" id="CHEBI:15378"/>
        <dbReference type="ChEBI" id="CHEBI:33019"/>
        <dbReference type="ChEBI" id="CHEBI:57464"/>
        <dbReference type="ChEBI" id="CHEBI:61314"/>
        <dbReference type="EC" id="3.6.1.66"/>
    </reaction>
</comment>
<dbReference type="GO" id="GO:0036220">
    <property type="term" value="F:ITP diphosphatase activity"/>
    <property type="evidence" value="ECO:0007669"/>
    <property type="project" value="UniProtKB-UniRule"/>
</dbReference>
<evidence type="ECO:0000256" key="8">
    <source>
        <dbReference type="ARBA" id="ARBA00051875"/>
    </source>
</evidence>
<comment type="similarity">
    <text evidence="1 10 11">Belongs to the HAM1 NTPase family.</text>
</comment>
<comment type="catalytic activity">
    <reaction evidence="8 10">
        <text>dITP + H2O = dIMP + diphosphate + H(+)</text>
        <dbReference type="Rhea" id="RHEA:28342"/>
        <dbReference type="ChEBI" id="CHEBI:15377"/>
        <dbReference type="ChEBI" id="CHEBI:15378"/>
        <dbReference type="ChEBI" id="CHEBI:33019"/>
        <dbReference type="ChEBI" id="CHEBI:61194"/>
        <dbReference type="ChEBI" id="CHEBI:61382"/>
        <dbReference type="EC" id="3.6.1.66"/>
    </reaction>
</comment>
<dbReference type="NCBIfam" id="NF002698">
    <property type="entry name" value="PRK02491.1"/>
    <property type="match status" value="1"/>
</dbReference>
<feature type="binding site" evidence="10">
    <location>
        <position position="191"/>
    </location>
    <ligand>
        <name>Mg(2+)</name>
        <dbReference type="ChEBI" id="CHEBI:18420"/>
    </ligand>
</feature>
<evidence type="ECO:0000256" key="10">
    <source>
        <dbReference type="HAMAP-Rule" id="MF_01405"/>
    </source>
</evidence>
<comment type="catalytic activity">
    <reaction evidence="10">
        <text>ITP + H2O = IMP + diphosphate + H(+)</text>
        <dbReference type="Rhea" id="RHEA:29399"/>
        <dbReference type="ChEBI" id="CHEBI:15377"/>
        <dbReference type="ChEBI" id="CHEBI:15378"/>
        <dbReference type="ChEBI" id="CHEBI:33019"/>
        <dbReference type="ChEBI" id="CHEBI:58053"/>
        <dbReference type="ChEBI" id="CHEBI:61402"/>
        <dbReference type="EC" id="3.6.1.66"/>
    </reaction>
</comment>
<keyword evidence="5 10" id="KW-0378">Hydrolase</keyword>
<dbReference type="AlphaFoldDB" id="A0A380JGN3"/>
<name>A0A380JGN3_STRDO</name>
<evidence type="ECO:0000256" key="11">
    <source>
        <dbReference type="RuleBase" id="RU003781"/>
    </source>
</evidence>
<dbReference type="GO" id="GO:0009117">
    <property type="term" value="P:nucleotide metabolic process"/>
    <property type="evidence" value="ECO:0007669"/>
    <property type="project" value="UniProtKB-KW"/>
</dbReference>
<keyword evidence="13" id="KW-1185">Reference proteome</keyword>
<protein>
    <recommendedName>
        <fullName evidence="10">dITP/XTP pyrophosphatase</fullName>
        <ecNumber evidence="10">3.6.1.66</ecNumber>
    </recommendedName>
    <alternativeName>
        <fullName evidence="10">Non-canonical purine NTP pyrophosphatase</fullName>
    </alternativeName>
    <alternativeName>
        <fullName evidence="10">Non-standard purine NTP pyrophosphatase</fullName>
    </alternativeName>
    <alternativeName>
        <fullName evidence="10">Nucleoside-triphosphate diphosphatase</fullName>
    </alternativeName>
    <alternativeName>
        <fullName evidence="10">Nucleoside-triphosphate pyrophosphatase</fullName>
        <shortName evidence="10">NTPase</shortName>
    </alternativeName>
</protein>
<keyword evidence="6 10" id="KW-0460">Magnesium</keyword>
<accession>A0A380JGN3</accession>
<dbReference type="GO" id="GO:0000166">
    <property type="term" value="F:nucleotide binding"/>
    <property type="evidence" value="ECO:0007669"/>
    <property type="project" value="UniProtKB-KW"/>
</dbReference>
<feature type="binding site" evidence="10">
    <location>
        <begin position="303"/>
        <end position="304"/>
    </location>
    <ligand>
        <name>substrate</name>
    </ligand>
</feature>
<evidence type="ECO:0000256" key="4">
    <source>
        <dbReference type="ARBA" id="ARBA00022741"/>
    </source>
</evidence>
<sequence>MTDKIYEYKDDQDWFVGKWSDFSRIYQLGGAGDFSKIEQEVASLIPEQQGLDIVIMRYSSDFRLLAFIVDVINETLGRQLDIKQHKGATILSEGQQLRLVHLPEQGLPLADFFSESSQVGFGDKILIATRNEGKTKEFRQMFEKLGLTVENLNDHPDLPEVEETGTTFEENARLKAETIAKLTGQMVLADDSGLKVDALGGLPGVWSARFAGPDADDDKNNAKLLHELAMVFDEKDRSAQFHTTLVVAAPGRQSLVVEADWPGYIGFEAKGDNGFGYDPLFLVGETGRSAAQLIAEEKNAQSHRGLAVAKLMEVFPAWQKEQS</sequence>